<evidence type="ECO:0000259" key="7">
    <source>
        <dbReference type="PROSITE" id="PS51352"/>
    </source>
</evidence>
<evidence type="ECO:0000313" key="8">
    <source>
        <dbReference type="EMBL" id="AZS30426.1"/>
    </source>
</evidence>
<gene>
    <name evidence="8" type="ORF">D8S85_13295</name>
</gene>
<accession>A0A3S9VV40</accession>
<keyword evidence="2" id="KW-0201">Cytochrome c-type biogenesis</keyword>
<evidence type="ECO:0000256" key="6">
    <source>
        <dbReference type="SAM" id="SignalP"/>
    </source>
</evidence>
<dbReference type="InterPro" id="IPR000866">
    <property type="entry name" value="AhpC/TSA"/>
</dbReference>
<dbReference type="SUPFAM" id="SSF52833">
    <property type="entry name" value="Thioredoxin-like"/>
    <property type="match status" value="1"/>
</dbReference>
<evidence type="ECO:0000256" key="2">
    <source>
        <dbReference type="ARBA" id="ARBA00022748"/>
    </source>
</evidence>
<feature type="chain" id="PRO_5019126996" evidence="6">
    <location>
        <begin position="21"/>
        <end position="360"/>
    </location>
</feature>
<dbReference type="PROSITE" id="PS51257">
    <property type="entry name" value="PROKAR_LIPOPROTEIN"/>
    <property type="match status" value="1"/>
</dbReference>
<keyword evidence="4" id="KW-0676">Redox-active center</keyword>
<feature type="coiled-coil region" evidence="5">
    <location>
        <begin position="120"/>
        <end position="170"/>
    </location>
</feature>
<dbReference type="PANTHER" id="PTHR42852:SF6">
    <property type="entry name" value="THIOL:DISULFIDE INTERCHANGE PROTEIN DSBE"/>
    <property type="match status" value="1"/>
</dbReference>
<proteinExistence type="predicted"/>
<dbReference type="GO" id="GO:0016209">
    <property type="term" value="F:antioxidant activity"/>
    <property type="evidence" value="ECO:0007669"/>
    <property type="project" value="InterPro"/>
</dbReference>
<evidence type="ECO:0000256" key="4">
    <source>
        <dbReference type="ARBA" id="ARBA00023284"/>
    </source>
</evidence>
<dbReference type="EMBL" id="CP032819">
    <property type="protein sequence ID" value="AZS30426.1"/>
    <property type="molecule type" value="Genomic_DNA"/>
</dbReference>
<dbReference type="InterPro" id="IPR025380">
    <property type="entry name" value="DUF4369"/>
</dbReference>
<dbReference type="KEGG" id="buy:D8S85_13295"/>
<dbReference type="OrthoDB" id="1100344at2"/>
<keyword evidence="3" id="KW-1015">Disulfide bond</keyword>
<evidence type="ECO:0000313" key="9">
    <source>
        <dbReference type="Proteomes" id="UP000270673"/>
    </source>
</evidence>
<keyword evidence="9" id="KW-1185">Reference proteome</keyword>
<dbReference type="InterPro" id="IPR013766">
    <property type="entry name" value="Thioredoxin_domain"/>
</dbReference>
<sequence>MNKILLLFSLMIGSTIACKAQEGYQISGKVDGIADGKILLVSEESGKLDTLATTLINNGVFIFTGKVNQPLAAYLMLENGGGVVPLILENVNFMVNISSTGALIQGGKQQEIFNLFSRNNMKLLQTQNRIQQEFQQAEQTGNKNRMQTLRKQFEEAVINARQEEEQLLKQYADSYVAAYVVAVGARQFELKTLKIRYGLLGDSAKATIPGRFVAELIADMEQFEEGYVVPDFTVTTQVGDSLSLYPVKGKLKLVVFWESTDSLCREENVNLLDIYQKYHLRGLEIISISRDQNVQVWEKAIHMDGMFWKQGIDRNSVVFNRYHVKTVPFSILLDGENKIIAKDLKGTELQKRIGELLKRK</sequence>
<dbReference type="GO" id="GO:0017004">
    <property type="term" value="P:cytochrome complex assembly"/>
    <property type="evidence" value="ECO:0007669"/>
    <property type="project" value="UniProtKB-KW"/>
</dbReference>
<evidence type="ECO:0000256" key="5">
    <source>
        <dbReference type="SAM" id="Coils"/>
    </source>
</evidence>
<comment type="subcellular location">
    <subcellularLocation>
        <location evidence="1">Cell envelope</location>
    </subcellularLocation>
</comment>
<dbReference type="CDD" id="cd02966">
    <property type="entry name" value="TlpA_like_family"/>
    <property type="match status" value="1"/>
</dbReference>
<dbReference type="Gene3D" id="3.40.30.10">
    <property type="entry name" value="Glutaredoxin"/>
    <property type="match status" value="1"/>
</dbReference>
<feature type="domain" description="Thioredoxin" evidence="7">
    <location>
        <begin position="223"/>
        <end position="360"/>
    </location>
</feature>
<dbReference type="RefSeq" id="WP_106481079.1">
    <property type="nucleotide sequence ID" value="NZ_CP032819.1"/>
</dbReference>
<dbReference type="InterPro" id="IPR036249">
    <property type="entry name" value="Thioredoxin-like_sf"/>
</dbReference>
<keyword evidence="6" id="KW-0732">Signal</keyword>
<dbReference type="AlphaFoldDB" id="A0A3S9VV40"/>
<dbReference type="Proteomes" id="UP000270673">
    <property type="component" value="Chromosome"/>
</dbReference>
<dbReference type="GO" id="GO:0030313">
    <property type="term" value="C:cell envelope"/>
    <property type="evidence" value="ECO:0007669"/>
    <property type="project" value="UniProtKB-SubCell"/>
</dbReference>
<dbReference type="PANTHER" id="PTHR42852">
    <property type="entry name" value="THIOL:DISULFIDE INTERCHANGE PROTEIN DSBE"/>
    <property type="match status" value="1"/>
</dbReference>
<evidence type="ECO:0000256" key="3">
    <source>
        <dbReference type="ARBA" id="ARBA00023157"/>
    </source>
</evidence>
<reference evidence="8 9" key="1">
    <citation type="submission" date="2018-10" db="EMBL/GenBank/DDBJ databases">
        <title>Butyricimonas faecalis sp. nov., isolated from human faeces and emended description of the genus Butyricimonas.</title>
        <authorList>
            <person name="Le Roy T."/>
            <person name="Van der Smissen P."/>
            <person name="Paquot A."/>
            <person name="Delzenne N."/>
            <person name="Muccioli G."/>
            <person name="Collet J.-F."/>
            <person name="Cani P.D."/>
        </authorList>
    </citation>
    <scope>NUCLEOTIDE SEQUENCE [LARGE SCALE GENOMIC DNA]</scope>
    <source>
        <strain evidence="8 9">H184</strain>
    </source>
</reference>
<dbReference type="Pfam" id="PF14289">
    <property type="entry name" value="DUF4369"/>
    <property type="match status" value="1"/>
</dbReference>
<name>A0A3S9VV40_9BACT</name>
<feature type="signal peptide" evidence="6">
    <location>
        <begin position="1"/>
        <end position="20"/>
    </location>
</feature>
<keyword evidence="5" id="KW-0175">Coiled coil</keyword>
<protein>
    <submittedName>
        <fullName evidence="8">AhpC/TSA family protein</fullName>
    </submittedName>
</protein>
<dbReference type="PROSITE" id="PS51352">
    <property type="entry name" value="THIOREDOXIN_2"/>
    <property type="match status" value="1"/>
</dbReference>
<organism evidence="8 9">
    <name type="scientific">Butyricimonas faecalis</name>
    <dbReference type="NCBI Taxonomy" id="2093856"/>
    <lineage>
        <taxon>Bacteria</taxon>
        <taxon>Pseudomonadati</taxon>
        <taxon>Bacteroidota</taxon>
        <taxon>Bacteroidia</taxon>
        <taxon>Bacteroidales</taxon>
        <taxon>Odoribacteraceae</taxon>
        <taxon>Butyricimonas</taxon>
    </lineage>
</organism>
<evidence type="ECO:0000256" key="1">
    <source>
        <dbReference type="ARBA" id="ARBA00004196"/>
    </source>
</evidence>
<dbReference type="InterPro" id="IPR050553">
    <property type="entry name" value="Thioredoxin_ResA/DsbE_sf"/>
</dbReference>
<dbReference type="Pfam" id="PF00578">
    <property type="entry name" value="AhpC-TSA"/>
    <property type="match status" value="1"/>
</dbReference>
<dbReference type="GO" id="GO:0016491">
    <property type="term" value="F:oxidoreductase activity"/>
    <property type="evidence" value="ECO:0007669"/>
    <property type="project" value="InterPro"/>
</dbReference>